<feature type="compositionally biased region" description="Polar residues" evidence="1">
    <location>
        <begin position="18"/>
        <end position="30"/>
    </location>
</feature>
<reference evidence="2" key="1">
    <citation type="submission" date="2021-05" db="EMBL/GenBank/DDBJ databases">
        <title>Comparative genomics of three Colletotrichum scovillei strains and genetic complementation revealed genes involved fungal growth and virulence on chili pepper.</title>
        <authorList>
            <person name="Hsieh D.-K."/>
            <person name="Chuang S.-C."/>
            <person name="Chen C.-Y."/>
            <person name="Chao Y.-T."/>
            <person name="Lu M.-Y.J."/>
            <person name="Lee M.-H."/>
            <person name="Shih M.-C."/>
        </authorList>
    </citation>
    <scope>NUCLEOTIDE SEQUENCE</scope>
    <source>
        <strain evidence="2">Coll-153</strain>
    </source>
</reference>
<feature type="region of interest" description="Disordered" evidence="1">
    <location>
        <begin position="1"/>
        <end position="30"/>
    </location>
</feature>
<dbReference type="Proteomes" id="UP000699042">
    <property type="component" value="Unassembled WGS sequence"/>
</dbReference>
<organism evidence="2 3">
    <name type="scientific">Colletotrichum scovillei</name>
    <dbReference type="NCBI Taxonomy" id="1209932"/>
    <lineage>
        <taxon>Eukaryota</taxon>
        <taxon>Fungi</taxon>
        <taxon>Dikarya</taxon>
        <taxon>Ascomycota</taxon>
        <taxon>Pezizomycotina</taxon>
        <taxon>Sordariomycetes</taxon>
        <taxon>Hypocreomycetidae</taxon>
        <taxon>Glomerellales</taxon>
        <taxon>Glomerellaceae</taxon>
        <taxon>Colletotrichum</taxon>
        <taxon>Colletotrichum acutatum species complex</taxon>
    </lineage>
</organism>
<protein>
    <submittedName>
        <fullName evidence="2">Major facilitator superfamily transporter</fullName>
    </submittedName>
</protein>
<gene>
    <name evidence="2" type="ORF">JMJ77_011664</name>
</gene>
<sequence>MYRNPSVTVLLRPPDPTKPSSSSASLPTAQAASVLRFKWER</sequence>
<evidence type="ECO:0000313" key="2">
    <source>
        <dbReference type="EMBL" id="KAG7043842.1"/>
    </source>
</evidence>
<evidence type="ECO:0000313" key="3">
    <source>
        <dbReference type="Proteomes" id="UP000699042"/>
    </source>
</evidence>
<comment type="caution">
    <text evidence="2">The sequence shown here is derived from an EMBL/GenBank/DDBJ whole genome shotgun (WGS) entry which is preliminary data.</text>
</comment>
<accession>A0A9P7UD96</accession>
<name>A0A9P7UD96_9PEZI</name>
<dbReference type="EMBL" id="JAESDN010000011">
    <property type="protein sequence ID" value="KAG7043842.1"/>
    <property type="molecule type" value="Genomic_DNA"/>
</dbReference>
<keyword evidence="3" id="KW-1185">Reference proteome</keyword>
<dbReference type="AlphaFoldDB" id="A0A9P7UD96"/>
<proteinExistence type="predicted"/>
<evidence type="ECO:0000256" key="1">
    <source>
        <dbReference type="SAM" id="MobiDB-lite"/>
    </source>
</evidence>